<dbReference type="InterPro" id="IPR051534">
    <property type="entry name" value="CBASS_pafABC_assoc_protein"/>
</dbReference>
<dbReference type="PANTHER" id="PTHR34580:SF1">
    <property type="entry name" value="PROTEIN PAFC"/>
    <property type="match status" value="1"/>
</dbReference>
<dbReference type="Proteomes" id="UP000000532">
    <property type="component" value="Plasmid pTT27"/>
</dbReference>
<evidence type="ECO:0000313" key="4">
    <source>
        <dbReference type="Proteomes" id="UP000000532"/>
    </source>
</evidence>
<dbReference type="InterPro" id="IPR057727">
    <property type="entry name" value="WCX_dom"/>
</dbReference>
<dbReference type="PROSITE" id="PS52050">
    <property type="entry name" value="WYL"/>
    <property type="match status" value="1"/>
</dbReference>
<dbReference type="KEGG" id="ttj:TTHB226"/>
<dbReference type="InterPro" id="IPR026881">
    <property type="entry name" value="WYL_dom"/>
</dbReference>
<dbReference type="PATRIC" id="fig|300852.9.peg.2180"/>
<evidence type="ECO:0000259" key="1">
    <source>
        <dbReference type="Pfam" id="PF13280"/>
    </source>
</evidence>
<dbReference type="HOGENOM" id="CLU_694317_0_0_0"/>
<sequence>MVGTTPAAPGKVWPRTGAIPFPLSDPPSKLGLFPWDRGSWPKRRRRFWRKGGKPGGLWGEEGFVVEWAQSMESRLPDFLRLLRESPKGLPVREIAARLGVRRQSVYRLRDKAQSLGVWVETHGENPEVPPGWMRLEAPLEVTVRLTLEEAEALRAAVERMEPLTPLAKRALERLALRTLAAPGKDRQDPVVYTPLADEYPPGLFERAVRAIRERRTCQVTYKNAKGEVKTYRFDPYALIARDPHLYLVGANHNSRRAGHDPVKDLRLDQILDLRLTRERFRKPRFDVRAYAQRRFRAFAGEGAPVRVRVRFSPEKAGFIRRTRRHPTQVVEDLPDGSVVWQVEVPLSEDLVHFIVGYGPHATVLEPEELRRRVVAWAKGAVAANEGVLSPEGVTGLD</sequence>
<evidence type="ECO:0000313" key="3">
    <source>
        <dbReference type="EMBL" id="BAD72022.1"/>
    </source>
</evidence>
<gene>
    <name evidence="3" type="ordered locus">TTHB226</name>
</gene>
<keyword evidence="3" id="KW-0614">Plasmid</keyword>
<organism evidence="3 4">
    <name type="scientific">Thermus thermophilus (strain ATCC 27634 / DSM 579 / HB8)</name>
    <dbReference type="NCBI Taxonomy" id="300852"/>
    <lineage>
        <taxon>Bacteria</taxon>
        <taxon>Thermotogati</taxon>
        <taxon>Deinococcota</taxon>
        <taxon>Deinococci</taxon>
        <taxon>Thermales</taxon>
        <taxon>Thermaceae</taxon>
        <taxon>Thermus</taxon>
    </lineage>
</organism>
<evidence type="ECO:0000259" key="2">
    <source>
        <dbReference type="Pfam" id="PF25583"/>
    </source>
</evidence>
<dbReference type="AlphaFoldDB" id="Q53VV3"/>
<reference evidence="3 4" key="1">
    <citation type="submission" date="2004-11" db="EMBL/GenBank/DDBJ databases">
        <title>Complete genome sequence of Thermus thermophilus HB8.</title>
        <authorList>
            <person name="Masui R."/>
            <person name="Kurokawa K."/>
            <person name="Nakagawa N."/>
            <person name="Tokunaga F."/>
            <person name="Koyama Y."/>
            <person name="Shibata T."/>
            <person name="Oshima T."/>
            <person name="Yokoyama S."/>
            <person name="Yasunaga T."/>
            <person name="Kuramitsu S."/>
        </authorList>
    </citation>
    <scope>NUCLEOTIDE SEQUENCE [LARGE SCALE GENOMIC DNA]</scope>
    <source>
        <strain evidence="4">ATCC 27634 / DSM 579 / HB8</strain>
        <plasmid evidence="3 4">pTT27</plasmid>
    </source>
</reference>
<keyword evidence="4" id="KW-1185">Reference proteome</keyword>
<dbReference type="EnsemblBacteria" id="BAD72022">
    <property type="protein sequence ID" value="BAD72022"/>
    <property type="gene ID" value="BAD72022"/>
</dbReference>
<dbReference type="Pfam" id="PF25583">
    <property type="entry name" value="WCX"/>
    <property type="match status" value="1"/>
</dbReference>
<protein>
    <submittedName>
        <fullName evidence="3">Uncharacterized protein</fullName>
    </submittedName>
</protein>
<geneLocation type="plasmid" evidence="3 4">
    <name>pTT27</name>
</geneLocation>
<feature type="domain" description="WCX" evidence="2">
    <location>
        <begin position="304"/>
        <end position="380"/>
    </location>
</feature>
<feature type="domain" description="WYL" evidence="1">
    <location>
        <begin position="203"/>
        <end position="274"/>
    </location>
</feature>
<name>Q53VV3_THET8</name>
<dbReference type="EMBL" id="AP008227">
    <property type="protein sequence ID" value="BAD72022.1"/>
    <property type="molecule type" value="Genomic_DNA"/>
</dbReference>
<accession>Q53VV3</accession>
<proteinExistence type="predicted"/>
<dbReference type="Pfam" id="PF13280">
    <property type="entry name" value="WYL"/>
    <property type="match status" value="1"/>
</dbReference>
<dbReference type="PANTHER" id="PTHR34580">
    <property type="match status" value="1"/>
</dbReference>